<dbReference type="AlphaFoldDB" id="A0A2J7PU92"/>
<dbReference type="Proteomes" id="UP000235965">
    <property type="component" value="Unassembled WGS sequence"/>
</dbReference>
<dbReference type="SUPFAM" id="SSF53098">
    <property type="entry name" value="Ribonuclease H-like"/>
    <property type="match status" value="1"/>
</dbReference>
<dbReference type="InterPro" id="IPR036397">
    <property type="entry name" value="RNaseH_sf"/>
</dbReference>
<dbReference type="InterPro" id="IPR003165">
    <property type="entry name" value="Piwi"/>
</dbReference>
<organism evidence="2 3">
    <name type="scientific">Cryptotermes secundus</name>
    <dbReference type="NCBI Taxonomy" id="105785"/>
    <lineage>
        <taxon>Eukaryota</taxon>
        <taxon>Metazoa</taxon>
        <taxon>Ecdysozoa</taxon>
        <taxon>Arthropoda</taxon>
        <taxon>Hexapoda</taxon>
        <taxon>Insecta</taxon>
        <taxon>Pterygota</taxon>
        <taxon>Neoptera</taxon>
        <taxon>Polyneoptera</taxon>
        <taxon>Dictyoptera</taxon>
        <taxon>Blattodea</taxon>
        <taxon>Blattoidea</taxon>
        <taxon>Termitoidae</taxon>
        <taxon>Kalotermitidae</taxon>
        <taxon>Cryptotermitinae</taxon>
        <taxon>Cryptotermes</taxon>
    </lineage>
</organism>
<evidence type="ECO:0000313" key="2">
    <source>
        <dbReference type="EMBL" id="PNF19900.1"/>
    </source>
</evidence>
<reference evidence="2 3" key="1">
    <citation type="submission" date="2017-12" db="EMBL/GenBank/DDBJ databases">
        <title>Hemimetabolous genomes reveal molecular basis of termite eusociality.</title>
        <authorList>
            <person name="Harrison M.C."/>
            <person name="Jongepier E."/>
            <person name="Robertson H.M."/>
            <person name="Arning N."/>
            <person name="Bitard-Feildel T."/>
            <person name="Chao H."/>
            <person name="Childers C.P."/>
            <person name="Dinh H."/>
            <person name="Doddapaneni H."/>
            <person name="Dugan S."/>
            <person name="Gowin J."/>
            <person name="Greiner C."/>
            <person name="Han Y."/>
            <person name="Hu H."/>
            <person name="Hughes D.S.T."/>
            <person name="Huylmans A.-K."/>
            <person name="Kemena C."/>
            <person name="Kremer L.P.M."/>
            <person name="Lee S.L."/>
            <person name="Lopez-Ezquerra A."/>
            <person name="Mallet L."/>
            <person name="Monroy-Kuhn J.M."/>
            <person name="Moser A."/>
            <person name="Murali S.C."/>
            <person name="Muzny D.M."/>
            <person name="Otani S."/>
            <person name="Piulachs M.-D."/>
            <person name="Poelchau M."/>
            <person name="Qu J."/>
            <person name="Schaub F."/>
            <person name="Wada-Katsumata A."/>
            <person name="Worley K.C."/>
            <person name="Xie Q."/>
            <person name="Ylla G."/>
            <person name="Poulsen M."/>
            <person name="Gibbs R.A."/>
            <person name="Schal C."/>
            <person name="Richards S."/>
            <person name="Belles X."/>
            <person name="Korb J."/>
            <person name="Bornberg-Bauer E."/>
        </authorList>
    </citation>
    <scope>NUCLEOTIDE SEQUENCE [LARGE SCALE GENOMIC DNA]</scope>
    <source>
        <tissue evidence="2">Whole body</tissue>
    </source>
</reference>
<feature type="domain" description="Piwi" evidence="1">
    <location>
        <begin position="133"/>
        <end position="434"/>
    </location>
</feature>
<sequence length="485" mass="55586">MRMVGFNDDPCVKEFGLSVSDRFEKVEARILEAPQLQYNIQADRRNIVMPMKGVWRPKSFLSCNKLTHWIILNLDRYTREDNLRHFEGEMQKMGRSLGMDIGPALSPYSMPSPTRNTNELMEFFKRMKNKVQLVVVVIPDKGDCYAKVKQVAELNIGILTQCVKARTMSRMNPATCSNILLKVNSKLNGVNHTLAPISRPKCLQRPVMIVGADVTHPSPDQTEIPSVAAVSASHDPKAFMYNVRIRLQPPRVEIIEDLENIMKEQLRFFYKSTNYKPERIIFFRDGVSEGQFAQVLNSELNAIRRACSSLDQEFKPKVTFLVVQKRHHTRFFPRDEDADGRNRNVPAGTVVDREITHPTEVDFYLVSHASIQGVSRPTKYRLLWNDDDDMTEDEIEEISYYLCHMFSRCTRSVSYPAPTYYAHLAAYRARVYLEGAKVKLSNLAMEQQRCAVVADIISGYPTTILCDITSQQTAVLKLILFILVF</sequence>
<dbReference type="PANTHER" id="PTHR22891">
    <property type="entry name" value="EUKARYOTIC TRANSLATION INITIATION FACTOR 2C"/>
    <property type="match status" value="1"/>
</dbReference>
<protein>
    <recommendedName>
        <fullName evidence="1">Piwi domain-containing protein</fullName>
    </recommendedName>
</protein>
<comment type="caution">
    <text evidence="2">The sequence shown here is derived from an EMBL/GenBank/DDBJ whole genome shotgun (WGS) entry which is preliminary data.</text>
</comment>
<dbReference type="GO" id="GO:0003676">
    <property type="term" value="F:nucleic acid binding"/>
    <property type="evidence" value="ECO:0007669"/>
    <property type="project" value="InterPro"/>
</dbReference>
<proteinExistence type="predicted"/>
<name>A0A2J7PU92_9NEOP</name>
<dbReference type="OrthoDB" id="10252740at2759"/>
<dbReference type="InterPro" id="IPR045246">
    <property type="entry name" value="Piwi_ago-like"/>
</dbReference>
<dbReference type="Gene3D" id="3.40.50.2300">
    <property type="match status" value="1"/>
</dbReference>
<accession>A0A2J7PU92</accession>
<dbReference type="InterPro" id="IPR012337">
    <property type="entry name" value="RNaseH-like_sf"/>
</dbReference>
<dbReference type="Pfam" id="PF16488">
    <property type="entry name" value="ArgoL2"/>
    <property type="match status" value="1"/>
</dbReference>
<feature type="non-terminal residue" evidence="2">
    <location>
        <position position="485"/>
    </location>
</feature>
<keyword evidence="3" id="KW-1185">Reference proteome</keyword>
<evidence type="ECO:0000313" key="3">
    <source>
        <dbReference type="Proteomes" id="UP000235965"/>
    </source>
</evidence>
<dbReference type="Gene3D" id="3.30.420.10">
    <property type="entry name" value="Ribonuclease H-like superfamily/Ribonuclease H"/>
    <property type="match status" value="1"/>
</dbReference>
<dbReference type="PROSITE" id="PS50822">
    <property type="entry name" value="PIWI"/>
    <property type="match status" value="1"/>
</dbReference>
<dbReference type="EMBL" id="NEVH01021207">
    <property type="protein sequence ID" value="PNF19900.1"/>
    <property type="molecule type" value="Genomic_DNA"/>
</dbReference>
<gene>
    <name evidence="2" type="ORF">B7P43_G12298</name>
</gene>
<dbReference type="InterPro" id="IPR032472">
    <property type="entry name" value="ArgoL2"/>
</dbReference>
<dbReference type="SMART" id="SM00950">
    <property type="entry name" value="Piwi"/>
    <property type="match status" value="1"/>
</dbReference>
<evidence type="ECO:0000259" key="1">
    <source>
        <dbReference type="PROSITE" id="PS50822"/>
    </source>
</evidence>
<dbReference type="Pfam" id="PF02171">
    <property type="entry name" value="Piwi"/>
    <property type="match status" value="1"/>
</dbReference>
<dbReference type="CDD" id="cd04657">
    <property type="entry name" value="Piwi_ago-like"/>
    <property type="match status" value="1"/>
</dbReference>